<evidence type="ECO:0000313" key="3">
    <source>
        <dbReference type="EMBL" id="GGG56419.1"/>
    </source>
</evidence>
<gene>
    <name evidence="3" type="ORF">GCM10011378_35740</name>
</gene>
<dbReference type="Gene3D" id="2.60.40.2810">
    <property type="match status" value="1"/>
</dbReference>
<organism evidence="3 4">
    <name type="scientific">Hymenobacter glacieicola</name>
    <dbReference type="NCBI Taxonomy" id="1562124"/>
    <lineage>
        <taxon>Bacteria</taxon>
        <taxon>Pseudomonadati</taxon>
        <taxon>Bacteroidota</taxon>
        <taxon>Cytophagia</taxon>
        <taxon>Cytophagales</taxon>
        <taxon>Hymenobacteraceae</taxon>
        <taxon>Hymenobacter</taxon>
    </lineage>
</organism>
<keyword evidence="4" id="KW-1185">Reference proteome</keyword>
<comment type="caution">
    <text evidence="3">The sequence shown here is derived from an EMBL/GenBank/DDBJ whole genome shotgun (WGS) entry which is preliminary data.</text>
</comment>
<dbReference type="InterPro" id="IPR013783">
    <property type="entry name" value="Ig-like_fold"/>
</dbReference>
<dbReference type="InterPro" id="IPR011658">
    <property type="entry name" value="PA14_dom"/>
</dbReference>
<dbReference type="InterPro" id="IPR001434">
    <property type="entry name" value="OmcB-like_DUF11"/>
</dbReference>
<dbReference type="Pfam" id="PF17963">
    <property type="entry name" value="Big_9"/>
    <property type="match status" value="3"/>
</dbReference>
<dbReference type="PANTHER" id="PTHR34819">
    <property type="entry name" value="LARGE CYSTEINE-RICH PERIPLASMIC PROTEIN OMCB"/>
    <property type="match status" value="1"/>
</dbReference>
<name>A0ABQ1X2A5_9BACT</name>
<sequence>MAAQCAATTTLAFSSDAASGEWKARTPQGVPAGSPLTTIGSEGYYSGATGTSAVLRTQAVNGATMLAWSNDYPDNSAASERYSTITFTFNRPVANLTIRLQDVDMAAGFTDQVTVAGSNSGAPVTPVLTKPSTSSTAISGTTATGTQNVDNNTGGTVTASFTGNITRLTLTYRNTTSGTPDNHMVGIEQITWCRTAPVAGNITNAAALANSLGQTDIDSPTAQAEGTITGYTVTQLPPANEGVLYYNAPVLLGIPNYIALPAGTTISPDQAAGLRFDPAPTFAGGTSTFRYTATDNVGLVSAPATFSIPIQAIAGPAGCSASYFDNTNSYGGLTAEYYAGYFADNLTFFSSRTPSLRRVDAQVNFPETSSFGSDLTGTNTATGTAANPDLFSAHLRGSIYVPVSGSYTFYISSDDAAYLWLDAAAVAATPTAATATVDNGTAHTVRERQATVTLSAGLHNLLLMYGDNDGENSLVFSYSSAIPGATISKQPVPTSALCAGPSNLPPVANNVTATLPTFGYALAPLSGTDSDGSIASYTIESLPANGRLQLGNAAVTVGQVILAANAGNLTFVPNAGFVGTTTFTYTATDNAGLRSNLAATYTVNAPNRPPVVAGDSRDVPLNTAVNGNVVLNDYDQEQNGFTVTLATAPTHGTLVLNANGTYTYTPVTGYTGPDSFTYTACDNAATPLCSGSATVSLRVFSTNTACTSATGSNLLANPAFTSGNTGFATNYSYVASAYTAGNTSTGIYPEGTYTVGTNASTYHPNFQGTGHTGGTTDNFLMVNGAASIRTLYAQTVTVQPNRYYTFSAFFNNLLAPNSGQGIPELGFVINGESVSGTIQLNESPDQWVQFSDVWYSGNNTSATFEIRNVSTATGGNDLGVDDVYFGSCNLAPTAVADVASTTAGASTRLNVLTNDIDPENSFNVATVDLNPGLANRQLSVTTAEGTFTVDNSGVVTFAPVAGFVGTATAPYTVQDAAGAPTNQANIVVMVQQPTADVVVALTAPANNTTAPAGQPITFTVQATNNGSVTASNVAPTLQLPASLLGPGPNGALTFSNGGTYNSSTGLVTFPAASIAGGANALYSVTFLVPGSGPFVGTASATSATVADLTTGNNTASATVNVTPAFDLTTTLQAPANAAVGTTLTYTVVTRNNGPSLATDVVETVSLPGNLTGLFVSGNGSYAYNAATNSTDVTFPVISALPAGQTVSNTISLPAPATVGTFTATASVKANGETVPGNNSLTTSTTLVANPDAPANVYTSLALTSNGTAVSAAAPGAPLTLTAIVTNAGPGTAAGVVQELTVPADLPASALTISGNGTYNASTGVVAWPATSLVSGTKQTFTVQLNTPAYGPVLFNSHVSTTTTDPVPADNVTALMLTVRPAADVVTTLVGPTAVTAGQRVTYTLTTTNNGSVAAANVQQFLRLPPAVANLTYSSNLPAGTTGTVDVQPNQALLAYPVISSLAPGQTVTNTVSFDAPTGSFTNTAFVTSTTPDNATATNTSTLAVTASRASDVVATISGPDVVVNGTPVVLTVRTLNTGTSPAAGVTTTVQLPVGLTDVTVRNAAGTPISGAYNATTGRVTFPAQTEVVAGLAGSVTNTITFNAPDVAAISATAIATASTATNDVNGSNNATTFTTSVLRPTLTAADVVMGLSVSATSQTAGQPVVFTVTATNNGTAPATNVVQRVALPAGLDPASLSITNGGTYDPASGQVTFPALTLQASGTAGNAQTSTITVVTPGVGPLTGVASVSSAFSDGTPTNNTAVASVAVNSLSNVRAIVRGPSAQTSAQAGTVLPSQPATYLVRVLNDGPSAATGVSISAQIPANLNPADVVITGGGTYAPGTGTVTFPAVGTLAAGQAASVGYTITFPVPATAASFPVSATVGASSAQTTTADDTQTYTTTLANQVAVANQVVNNLTAPDGNTAAVALALSPLSASDADGSITGYAITSLPDAGTQGTLFYAADGTNFAPVTLSNGRFPLPATAAGNLRFDPVSSFVGNAYFTFTALDNSNAESAPVLYTIPVGQDNTTVYTAATVKGGSNGAYQNGDVITSAFDANGGEYSFSSVTNLNTVTDTGIRTATTDAAGTAQLASLGLTLDAATGRVTVANRTLLRTGSYNLTVTTTDEFGGTSSQLVAFSIGGAPLPVQLISFTAQGQGANALLNWATAQELNNARFEVERSVDGKTFEKIGQVAGHGTTSAAQQYRFQDAGASRHGAVVYYRLKQVDTDGQAHLTEVQLVRFVLSAEPELVLFPNPATDVLHVRLSAKASQATITVYSATGAQVLQTQLDAALSTTLPVSNLPAGTYLVKVQTPNGIPLVRRFVKE</sequence>
<dbReference type="InterPro" id="IPR047589">
    <property type="entry name" value="DUF11_rpt"/>
</dbReference>
<protein>
    <recommendedName>
        <fullName evidence="2">PA14 domain-containing protein</fullName>
    </recommendedName>
</protein>
<dbReference type="InterPro" id="IPR010221">
    <property type="entry name" value="VCBS_dom"/>
</dbReference>
<dbReference type="NCBIfam" id="TIGR01965">
    <property type="entry name" value="VCBS_repeat"/>
    <property type="match status" value="1"/>
</dbReference>
<dbReference type="Gene3D" id="2.60.40.3440">
    <property type="match status" value="1"/>
</dbReference>
<evidence type="ECO:0000313" key="4">
    <source>
        <dbReference type="Proteomes" id="UP000601361"/>
    </source>
</evidence>
<reference evidence="4" key="1">
    <citation type="journal article" date="2019" name="Int. J. Syst. Evol. Microbiol.">
        <title>The Global Catalogue of Microorganisms (GCM) 10K type strain sequencing project: providing services to taxonomists for standard genome sequencing and annotation.</title>
        <authorList>
            <consortium name="The Broad Institute Genomics Platform"/>
            <consortium name="The Broad Institute Genome Sequencing Center for Infectious Disease"/>
            <person name="Wu L."/>
            <person name="Ma J."/>
        </authorList>
    </citation>
    <scope>NUCLEOTIDE SEQUENCE [LARGE SCALE GENOMIC DNA]</scope>
    <source>
        <strain evidence="4">CGMCC 1.12990</strain>
    </source>
</reference>
<dbReference type="InterPro" id="IPR051172">
    <property type="entry name" value="Chlamydia_OmcB"/>
</dbReference>
<dbReference type="Proteomes" id="UP000601361">
    <property type="component" value="Unassembled WGS sequence"/>
</dbReference>
<dbReference type="NCBIfam" id="TIGR04183">
    <property type="entry name" value="Por_Secre_tail"/>
    <property type="match status" value="1"/>
</dbReference>
<dbReference type="Gene3D" id="2.60.120.260">
    <property type="entry name" value="Galactose-binding domain-like"/>
    <property type="match status" value="1"/>
</dbReference>
<dbReference type="PANTHER" id="PTHR34819:SF5">
    <property type="entry name" value="CONSERVED REPEAT DOMAIN PROTEIN"/>
    <property type="match status" value="1"/>
</dbReference>
<dbReference type="PROSITE" id="PS51820">
    <property type="entry name" value="PA14"/>
    <property type="match status" value="1"/>
</dbReference>
<dbReference type="Pfam" id="PF01345">
    <property type="entry name" value="DUF11"/>
    <property type="match status" value="6"/>
</dbReference>
<evidence type="ECO:0000256" key="1">
    <source>
        <dbReference type="SAM" id="MobiDB-lite"/>
    </source>
</evidence>
<dbReference type="EMBL" id="BMGS01000010">
    <property type="protein sequence ID" value="GGG56419.1"/>
    <property type="molecule type" value="Genomic_DNA"/>
</dbReference>
<dbReference type="SUPFAM" id="SSF56988">
    <property type="entry name" value="Anthrax protective antigen"/>
    <property type="match status" value="1"/>
</dbReference>
<feature type="domain" description="PA14" evidence="2">
    <location>
        <begin position="328"/>
        <end position="496"/>
    </location>
</feature>
<accession>A0ABQ1X2A5</accession>
<proteinExistence type="predicted"/>
<feature type="compositionally biased region" description="Low complexity" evidence="1">
    <location>
        <begin position="132"/>
        <end position="146"/>
    </location>
</feature>
<evidence type="ECO:0000259" key="2">
    <source>
        <dbReference type="PROSITE" id="PS51820"/>
    </source>
</evidence>
<dbReference type="NCBIfam" id="TIGR01451">
    <property type="entry name" value="B_ant_repeat"/>
    <property type="match status" value="4"/>
</dbReference>
<dbReference type="Pfam" id="PF07691">
    <property type="entry name" value="PA14"/>
    <property type="match status" value="1"/>
</dbReference>
<dbReference type="InterPro" id="IPR026444">
    <property type="entry name" value="Secre_tail"/>
</dbReference>
<feature type="region of interest" description="Disordered" evidence="1">
    <location>
        <begin position="124"/>
        <end position="151"/>
    </location>
</feature>
<dbReference type="Gene3D" id="2.60.40.10">
    <property type="entry name" value="Immunoglobulins"/>
    <property type="match status" value="3"/>
</dbReference>
<dbReference type="Pfam" id="PF18962">
    <property type="entry name" value="Por_Secre_tail"/>
    <property type="match status" value="1"/>
</dbReference>
<dbReference type="Gene3D" id="3.90.182.10">
    <property type="entry name" value="Toxin - Anthrax Protective Antigen,domain 1"/>
    <property type="match status" value="1"/>
</dbReference>
<dbReference type="InterPro" id="IPR037524">
    <property type="entry name" value="PA14/GLEYA"/>
</dbReference>